<name>E6Z016_BARSR</name>
<accession>E6Z016</accession>
<organism evidence="1">
    <name type="scientific">Bartonella schoenbuchensis (strain DSM 13525 / NCTC 13165 / R1)</name>
    <dbReference type="NCBI Taxonomy" id="687861"/>
    <lineage>
        <taxon>Bacteria</taxon>
        <taxon>Pseudomonadati</taxon>
        <taxon>Pseudomonadota</taxon>
        <taxon>Alphaproteobacteria</taxon>
        <taxon>Hyphomicrobiales</taxon>
        <taxon>Bartonellaceae</taxon>
        <taxon>Bartonella</taxon>
    </lineage>
</organism>
<dbReference type="EMBL" id="FN645509">
    <property type="protein sequence ID" value="CBI82454.1"/>
    <property type="molecule type" value="Genomic_DNA"/>
</dbReference>
<sequence length="50" mass="6049">MVYQDKIRTKRASILKIKTIIKDKLILMVFLKSQLIFEPKFSIFYKLQKT</sequence>
<gene>
    <name evidence="1" type="ORF">B11C_40309</name>
</gene>
<protein>
    <submittedName>
        <fullName evidence="1">Uncharacterized protein</fullName>
    </submittedName>
</protein>
<proteinExistence type="predicted"/>
<reference evidence="1" key="1">
    <citation type="journal article" date="2011" name="PLoS Genet.">
        <title>Parallel evolution of a type IV secretion system in radiating lineages of the host-restricted bacterial pathogen Bartonella.</title>
        <authorList>
            <person name="Engel P."/>
            <person name="Salzburger W."/>
            <person name="Liesch M."/>
            <person name="Chang C.C."/>
            <person name="Maruyama S."/>
            <person name="Lanz C."/>
            <person name="Calteau A."/>
            <person name="Lajus A."/>
            <person name="Medigue C."/>
            <person name="Schuster S.C."/>
            <person name="Dehio C."/>
        </authorList>
    </citation>
    <scope>NUCLEOTIDE SEQUENCE</scope>
    <source>
        <strain evidence="1">R1</strain>
    </source>
</reference>
<dbReference type="AlphaFoldDB" id="E6Z016"/>
<evidence type="ECO:0000313" key="1">
    <source>
        <dbReference type="EMBL" id="CBI82454.1"/>
    </source>
</evidence>